<evidence type="ECO:0000256" key="1">
    <source>
        <dbReference type="ARBA" id="ARBA00004156"/>
    </source>
</evidence>
<dbReference type="Gene3D" id="1.20.1270.60">
    <property type="entry name" value="Arfaptin homology (AH) domain/BAR domain"/>
    <property type="match status" value="1"/>
</dbReference>
<dbReference type="InterPro" id="IPR001683">
    <property type="entry name" value="PX_dom"/>
</dbReference>
<dbReference type="PANTHER" id="PTHR45827:SF2">
    <property type="entry name" value="SORTING NEXIN-9"/>
    <property type="match status" value="1"/>
</dbReference>
<dbReference type="GO" id="GO:0030659">
    <property type="term" value="C:cytoplasmic vesicle membrane"/>
    <property type="evidence" value="ECO:0007669"/>
    <property type="project" value="UniProtKB-SubCell"/>
</dbReference>
<dbReference type="AlphaFoldDB" id="A0AAJ7U5P9"/>
<dbReference type="FunFam" id="3.30.1520.10:FF:000004">
    <property type="entry name" value="Sorting nexin"/>
    <property type="match status" value="1"/>
</dbReference>
<dbReference type="InterPro" id="IPR027267">
    <property type="entry name" value="AH/BAR_dom_sf"/>
</dbReference>
<dbReference type="CDD" id="cd06862">
    <property type="entry name" value="PX_SNX9_18_like"/>
    <property type="match status" value="1"/>
</dbReference>
<keyword evidence="6" id="KW-0968">Cytoplasmic vesicle</keyword>
<comment type="similarity">
    <text evidence="2">Belongs to the sorting nexin family.</text>
</comment>
<dbReference type="SUPFAM" id="SSF50044">
    <property type="entry name" value="SH3-domain"/>
    <property type="match status" value="1"/>
</dbReference>
<proteinExistence type="inferred from homology"/>
<gene>
    <name evidence="12" type="primary">LOC116953040</name>
</gene>
<dbReference type="Gene3D" id="2.30.30.40">
    <property type="entry name" value="SH3 Domains"/>
    <property type="match status" value="1"/>
</dbReference>
<dbReference type="Pfam" id="PF00787">
    <property type="entry name" value="PX"/>
    <property type="match status" value="1"/>
</dbReference>
<feature type="domain" description="SH3" evidence="9">
    <location>
        <begin position="1"/>
        <end position="61"/>
    </location>
</feature>
<dbReference type="PROSITE" id="PS50002">
    <property type="entry name" value="SH3"/>
    <property type="match status" value="1"/>
</dbReference>
<evidence type="ECO:0000256" key="3">
    <source>
        <dbReference type="ARBA" id="ARBA00022443"/>
    </source>
</evidence>
<dbReference type="InterPro" id="IPR036028">
    <property type="entry name" value="SH3-like_dom_sf"/>
</dbReference>
<dbReference type="Pfam" id="PF14604">
    <property type="entry name" value="SH3_9"/>
    <property type="match status" value="1"/>
</dbReference>
<feature type="region of interest" description="Disordered" evidence="8">
    <location>
        <begin position="61"/>
        <end position="122"/>
    </location>
</feature>
<evidence type="ECO:0000256" key="6">
    <source>
        <dbReference type="ARBA" id="ARBA00023329"/>
    </source>
</evidence>
<evidence type="ECO:0000259" key="9">
    <source>
        <dbReference type="PROSITE" id="PS50002"/>
    </source>
</evidence>
<dbReference type="PROSITE" id="PS50195">
    <property type="entry name" value="PX"/>
    <property type="match status" value="1"/>
</dbReference>
<keyword evidence="3 7" id="KW-0728">SH3 domain</keyword>
<sequence>MARQAQVLFDFTAEAEGELTVNEGDILTIVAQGSGTGWIEVENAENKRGIVPENYVQVFNEESLPPPDDAPTWTEQATYDPGTWPNQQQADSDSWEDSDGEGAKAGSQRGAPQGSPRQGRANAASTLLGLNRLALPLGKLNLDNYLLGKCTVTRTDKIPLVMGESGPVWETSSDNLVCVISSPKKSTKLHGMKSFIEYQITPNDTLKPVSRRYKHFDWLLERLISKFSAMILIPSLPDKQVAGRFEDDFVALRMERLQAWMSRICLHPILSSSSVFKHFLHAATEKEWKEGKRRAEKDDAVGGAIFSKLEMFNAVEFHSDEMEKRVDHFGKFFRSADDSVKQLLAVGNVHYRRCTTELPKDYRGLGKALKDVSQSFSMSNHHAEGSLTNALSFAGKTYTDIGDLVASQSKMDLRLFLDSSCEYKSLLSGFPEILSIQKAGLDKIKECDRLIQMNKMAPGEKDGVVQRVNVMSLGLQAEVNNFHESRIRDYKESVRQLLYNQIQLHQKIAEMMREAYMRFEFES</sequence>
<comment type="subcellular location">
    <subcellularLocation>
        <location evidence="1">Cytoplasmic vesicle membrane</location>
    </subcellularLocation>
</comment>
<protein>
    <submittedName>
        <fullName evidence="12">Sorting nexin-9-like isoform X1</fullName>
    </submittedName>
</protein>
<dbReference type="Gene3D" id="3.30.1520.10">
    <property type="entry name" value="Phox-like domain"/>
    <property type="match status" value="1"/>
</dbReference>
<evidence type="ECO:0000256" key="4">
    <source>
        <dbReference type="ARBA" id="ARBA00022927"/>
    </source>
</evidence>
<dbReference type="InterPro" id="IPR019497">
    <property type="entry name" value="Sorting_nexin_WASP-bd-dom"/>
</dbReference>
<dbReference type="GeneID" id="116953040"/>
<evidence type="ECO:0000256" key="7">
    <source>
        <dbReference type="PROSITE-ProRule" id="PRU00192"/>
    </source>
</evidence>
<dbReference type="KEGG" id="pmrn:116953040"/>
<dbReference type="SUPFAM" id="SSF64268">
    <property type="entry name" value="PX domain"/>
    <property type="match status" value="1"/>
</dbReference>
<dbReference type="InterPro" id="IPR001452">
    <property type="entry name" value="SH3_domain"/>
</dbReference>
<evidence type="ECO:0000256" key="8">
    <source>
        <dbReference type="SAM" id="MobiDB-lite"/>
    </source>
</evidence>
<dbReference type="PANTHER" id="PTHR45827">
    <property type="entry name" value="SORTING NEXIN"/>
    <property type="match status" value="1"/>
</dbReference>
<dbReference type="GO" id="GO:0016197">
    <property type="term" value="P:endosomal transport"/>
    <property type="evidence" value="ECO:0007669"/>
    <property type="project" value="TreeGrafter"/>
</dbReference>
<evidence type="ECO:0000259" key="10">
    <source>
        <dbReference type="PROSITE" id="PS50195"/>
    </source>
</evidence>
<dbReference type="GO" id="GO:0015031">
    <property type="term" value="P:protein transport"/>
    <property type="evidence" value="ECO:0007669"/>
    <property type="project" value="UniProtKB-KW"/>
</dbReference>
<dbReference type="GO" id="GO:0035091">
    <property type="term" value="F:phosphatidylinositol binding"/>
    <property type="evidence" value="ECO:0007669"/>
    <property type="project" value="InterPro"/>
</dbReference>
<dbReference type="Pfam" id="PF10456">
    <property type="entry name" value="BAR_3_WASP_bdg"/>
    <property type="match status" value="1"/>
</dbReference>
<dbReference type="InterPro" id="IPR036871">
    <property type="entry name" value="PX_dom_sf"/>
</dbReference>
<name>A0AAJ7U5P9_PETMA</name>
<dbReference type="SMART" id="SM00312">
    <property type="entry name" value="PX"/>
    <property type="match status" value="1"/>
</dbReference>
<keyword evidence="4" id="KW-0813">Transport</keyword>
<reference evidence="12" key="1">
    <citation type="submission" date="2025-08" db="UniProtKB">
        <authorList>
            <consortium name="RefSeq"/>
        </authorList>
    </citation>
    <scope>IDENTIFICATION</scope>
    <source>
        <tissue evidence="12">Sperm</tissue>
    </source>
</reference>
<accession>A0AAJ7U5P9</accession>
<evidence type="ECO:0000256" key="5">
    <source>
        <dbReference type="ARBA" id="ARBA00023136"/>
    </source>
</evidence>
<evidence type="ECO:0000256" key="2">
    <source>
        <dbReference type="ARBA" id="ARBA00010883"/>
    </source>
</evidence>
<dbReference type="GO" id="GO:0006897">
    <property type="term" value="P:endocytosis"/>
    <property type="evidence" value="ECO:0007669"/>
    <property type="project" value="TreeGrafter"/>
</dbReference>
<evidence type="ECO:0000313" key="12">
    <source>
        <dbReference type="RefSeq" id="XP_032828767.1"/>
    </source>
</evidence>
<keyword evidence="4" id="KW-0653">Protein transport</keyword>
<dbReference type="PRINTS" id="PR00452">
    <property type="entry name" value="SH3DOMAIN"/>
</dbReference>
<dbReference type="RefSeq" id="XP_032828767.1">
    <property type="nucleotide sequence ID" value="XM_032972876.1"/>
</dbReference>
<keyword evidence="5" id="KW-0472">Membrane</keyword>
<dbReference type="SMART" id="SM00326">
    <property type="entry name" value="SH3"/>
    <property type="match status" value="1"/>
</dbReference>
<evidence type="ECO:0000313" key="11">
    <source>
        <dbReference type="Proteomes" id="UP001318040"/>
    </source>
</evidence>
<keyword evidence="11" id="KW-1185">Reference proteome</keyword>
<dbReference type="GO" id="GO:0097320">
    <property type="term" value="P:plasma membrane tubulation"/>
    <property type="evidence" value="ECO:0007669"/>
    <property type="project" value="TreeGrafter"/>
</dbReference>
<dbReference type="Proteomes" id="UP001318040">
    <property type="component" value="Chromosome 49"/>
</dbReference>
<feature type="domain" description="PX" evidence="10">
    <location>
        <begin position="176"/>
        <end position="286"/>
    </location>
</feature>
<dbReference type="GO" id="GO:0005886">
    <property type="term" value="C:plasma membrane"/>
    <property type="evidence" value="ECO:0007669"/>
    <property type="project" value="TreeGrafter"/>
</dbReference>
<organism evidence="11 12">
    <name type="scientific">Petromyzon marinus</name>
    <name type="common">Sea lamprey</name>
    <dbReference type="NCBI Taxonomy" id="7757"/>
    <lineage>
        <taxon>Eukaryota</taxon>
        <taxon>Metazoa</taxon>
        <taxon>Chordata</taxon>
        <taxon>Craniata</taxon>
        <taxon>Vertebrata</taxon>
        <taxon>Cyclostomata</taxon>
        <taxon>Hyperoartia</taxon>
        <taxon>Petromyzontiformes</taxon>
        <taxon>Petromyzontidae</taxon>
        <taxon>Petromyzon</taxon>
    </lineage>
</organism>